<dbReference type="GO" id="GO:0003729">
    <property type="term" value="F:mRNA binding"/>
    <property type="evidence" value="ECO:0007669"/>
    <property type="project" value="TreeGrafter"/>
</dbReference>
<evidence type="ECO:0000313" key="3">
    <source>
        <dbReference type="EMBL" id="KAG7653119.1"/>
    </source>
</evidence>
<dbReference type="InterPro" id="IPR002885">
    <property type="entry name" value="PPR_rpt"/>
</dbReference>
<gene>
    <name evidence="3" type="ORF">ISN44_As01g004250</name>
</gene>
<evidence type="ECO:0000256" key="1">
    <source>
        <dbReference type="ARBA" id="ARBA00007626"/>
    </source>
</evidence>
<keyword evidence="4" id="KW-1185">Reference proteome</keyword>
<dbReference type="Pfam" id="PF01535">
    <property type="entry name" value="PPR"/>
    <property type="match status" value="1"/>
</dbReference>
<dbReference type="InterPro" id="IPR051114">
    <property type="entry name" value="Mito_RNA_Proc_CCM1"/>
</dbReference>
<dbReference type="PANTHER" id="PTHR47934:SF6">
    <property type="entry name" value="MITOCHONDRIAL GROUP I INTRON SPLICING FACTOR CCM1-RELATED"/>
    <property type="match status" value="1"/>
</dbReference>
<accession>A0A8T2GZF6</accession>
<dbReference type="OrthoDB" id="1092629at2759"/>
<comment type="similarity">
    <text evidence="1">Belongs to the PPR family. P subfamily.</text>
</comment>
<organism evidence="3 4">
    <name type="scientific">Arabidopsis suecica</name>
    <name type="common">Swedish thale-cress</name>
    <name type="synonym">Cardaminopsis suecica</name>
    <dbReference type="NCBI Taxonomy" id="45249"/>
    <lineage>
        <taxon>Eukaryota</taxon>
        <taxon>Viridiplantae</taxon>
        <taxon>Streptophyta</taxon>
        <taxon>Embryophyta</taxon>
        <taxon>Tracheophyta</taxon>
        <taxon>Spermatophyta</taxon>
        <taxon>Magnoliopsida</taxon>
        <taxon>eudicotyledons</taxon>
        <taxon>Gunneridae</taxon>
        <taxon>Pentapetalae</taxon>
        <taxon>rosids</taxon>
        <taxon>malvids</taxon>
        <taxon>Brassicales</taxon>
        <taxon>Brassicaceae</taxon>
        <taxon>Camelineae</taxon>
        <taxon>Arabidopsis</taxon>
    </lineage>
</organism>
<evidence type="ECO:0000256" key="2">
    <source>
        <dbReference type="PROSITE-ProRule" id="PRU00708"/>
    </source>
</evidence>
<dbReference type="NCBIfam" id="TIGR00756">
    <property type="entry name" value="PPR"/>
    <property type="match status" value="3"/>
</dbReference>
<dbReference type="Proteomes" id="UP000694251">
    <property type="component" value="Chromosome 1"/>
</dbReference>
<dbReference type="AlphaFoldDB" id="A0A8T2GZF6"/>
<proteinExistence type="inferred from homology"/>
<dbReference type="Pfam" id="PF13041">
    <property type="entry name" value="PPR_2"/>
    <property type="match status" value="1"/>
</dbReference>
<dbReference type="PANTHER" id="PTHR47934">
    <property type="entry name" value="PENTATRICOPEPTIDE REPEAT-CONTAINING PROTEIN PET309, MITOCHONDRIAL"/>
    <property type="match status" value="1"/>
</dbReference>
<dbReference type="GO" id="GO:0006396">
    <property type="term" value="P:RNA processing"/>
    <property type="evidence" value="ECO:0007669"/>
    <property type="project" value="TreeGrafter"/>
</dbReference>
<comment type="caution">
    <text evidence="3">The sequence shown here is derived from an EMBL/GenBank/DDBJ whole genome shotgun (WGS) entry which is preliminary data.</text>
</comment>
<feature type="repeat" description="PPR" evidence="2">
    <location>
        <begin position="84"/>
        <end position="118"/>
    </location>
</feature>
<dbReference type="Pfam" id="PF12854">
    <property type="entry name" value="PPR_1"/>
    <property type="match status" value="1"/>
</dbReference>
<dbReference type="GO" id="GO:0005739">
    <property type="term" value="C:mitochondrion"/>
    <property type="evidence" value="ECO:0007669"/>
    <property type="project" value="TreeGrafter"/>
</dbReference>
<dbReference type="EMBL" id="JAEFBJ010000001">
    <property type="protein sequence ID" value="KAG7653119.1"/>
    <property type="molecule type" value="Genomic_DNA"/>
</dbReference>
<name>A0A8T2GZF6_ARASU</name>
<sequence>MLFEAMGTEGEQPNVVTYNVMINAYCKLRILKEARKLRTKWKSRGWFLIHILTRRSYSGEFISGNVDEATRLFDEMCSKGLVQNVVRYTTMISGLSKAGQSNESFELYGEMKKKGYKIEDRVYTALVQSLHSAETKSNLFEVVILLRRYG</sequence>
<dbReference type="GO" id="GO:0007005">
    <property type="term" value="P:mitochondrion organization"/>
    <property type="evidence" value="ECO:0007669"/>
    <property type="project" value="TreeGrafter"/>
</dbReference>
<evidence type="ECO:0000313" key="4">
    <source>
        <dbReference type="Proteomes" id="UP000694251"/>
    </source>
</evidence>
<dbReference type="PROSITE" id="PS51375">
    <property type="entry name" value="PPR"/>
    <property type="match status" value="2"/>
</dbReference>
<reference evidence="3 4" key="1">
    <citation type="submission" date="2020-12" db="EMBL/GenBank/DDBJ databases">
        <title>Concerted genomic and epigenomic changes stabilize Arabidopsis allopolyploids.</title>
        <authorList>
            <person name="Chen Z."/>
        </authorList>
    </citation>
    <scope>NUCLEOTIDE SEQUENCE [LARGE SCALE GENOMIC DNA]</scope>
    <source>
        <strain evidence="3">As9502</strain>
        <tissue evidence="3">Leaf</tissue>
    </source>
</reference>
<protein>
    <submittedName>
        <fullName evidence="3">Pentatricopeptide repeat</fullName>
    </submittedName>
</protein>
<feature type="repeat" description="PPR" evidence="2">
    <location>
        <begin position="14"/>
        <end position="48"/>
    </location>
</feature>